<dbReference type="Gene3D" id="3.40.50.1980">
    <property type="entry name" value="Nitrogenase molybdenum iron protein domain"/>
    <property type="match status" value="2"/>
</dbReference>
<evidence type="ECO:0000256" key="3">
    <source>
        <dbReference type="ARBA" id="ARBA00022729"/>
    </source>
</evidence>
<dbReference type="Proteomes" id="UP001499979">
    <property type="component" value="Unassembled WGS sequence"/>
</dbReference>
<dbReference type="InterPro" id="IPR006127">
    <property type="entry name" value="ZnuA-like"/>
</dbReference>
<evidence type="ECO:0000256" key="4">
    <source>
        <dbReference type="SAM" id="SignalP"/>
    </source>
</evidence>
<dbReference type="RefSeq" id="WP_343909008.1">
    <property type="nucleotide sequence ID" value="NZ_BAAAJE010000019.1"/>
</dbReference>
<feature type="chain" id="PRO_5046299860" evidence="4">
    <location>
        <begin position="21"/>
        <end position="296"/>
    </location>
</feature>
<dbReference type="PANTHER" id="PTHR42953:SF3">
    <property type="entry name" value="HIGH-AFFINITY ZINC UPTAKE SYSTEM PROTEIN ZNUA"/>
    <property type="match status" value="1"/>
</dbReference>
<gene>
    <name evidence="5" type="ORF">GCM10009606_36050</name>
</gene>
<keyword evidence="2" id="KW-0813">Transport</keyword>
<comment type="similarity">
    <text evidence="1">Belongs to the bacterial solute-binding protein 9 family.</text>
</comment>
<protein>
    <submittedName>
        <fullName evidence="5">Zinc ABC transporter substrate-binding protein</fullName>
    </submittedName>
</protein>
<reference evidence="5 6" key="1">
    <citation type="journal article" date="2019" name="Int. J. Syst. Evol. Microbiol.">
        <title>The Global Catalogue of Microorganisms (GCM) 10K type strain sequencing project: providing services to taxonomists for standard genome sequencing and annotation.</title>
        <authorList>
            <consortium name="The Broad Institute Genomics Platform"/>
            <consortium name="The Broad Institute Genome Sequencing Center for Infectious Disease"/>
            <person name="Wu L."/>
            <person name="Ma J."/>
        </authorList>
    </citation>
    <scope>NUCLEOTIDE SEQUENCE [LARGE SCALE GENOMIC DNA]</scope>
    <source>
        <strain evidence="5 6">JCM 11813</strain>
    </source>
</reference>
<keyword evidence="3 4" id="KW-0732">Signal</keyword>
<dbReference type="PROSITE" id="PS51257">
    <property type="entry name" value="PROKAR_LIPOPROTEIN"/>
    <property type="match status" value="1"/>
</dbReference>
<evidence type="ECO:0000313" key="6">
    <source>
        <dbReference type="Proteomes" id="UP001499979"/>
    </source>
</evidence>
<proteinExistence type="inferred from homology"/>
<name>A0ABN1UJW3_9ACTN</name>
<evidence type="ECO:0000313" key="5">
    <source>
        <dbReference type="EMBL" id="GAA1154565.1"/>
    </source>
</evidence>
<sequence>MKLLAALPALLLLSGCAAFTDDSVGLDNGVQVATAFYPLQYVAERVAGGHADVENLTAPGGEPHDLELTVRETAEVAQADLVVYERGFQPSVDDAVAENAEGDVVDAAEVVDLVPFREHGVDSAEDDPHFWQDPLLLAEVGDAVADRLSEIDPDHADDYAANAADLRADLERLDEEYASGLAHCARTTVVVSHDAFGYLQRYGLRMTAILGLAPDAEPTPAGLGRLEDLVRSEGITTVFSESLVSPAVADSLARDTGVASKVLDPIEGLSDETAGEDYLSLMRANLRALREANGCA</sequence>
<comment type="caution">
    <text evidence="5">The sequence shown here is derived from an EMBL/GenBank/DDBJ whole genome shotgun (WGS) entry which is preliminary data.</text>
</comment>
<dbReference type="PANTHER" id="PTHR42953">
    <property type="entry name" value="HIGH-AFFINITY ZINC UPTAKE SYSTEM PROTEIN ZNUA-RELATED"/>
    <property type="match status" value="1"/>
</dbReference>
<evidence type="ECO:0000256" key="2">
    <source>
        <dbReference type="ARBA" id="ARBA00022448"/>
    </source>
</evidence>
<dbReference type="Pfam" id="PF01297">
    <property type="entry name" value="ZnuA"/>
    <property type="match status" value="1"/>
</dbReference>
<keyword evidence="6" id="KW-1185">Reference proteome</keyword>
<dbReference type="InterPro" id="IPR050492">
    <property type="entry name" value="Bact_metal-bind_prot9"/>
</dbReference>
<dbReference type="SUPFAM" id="SSF53807">
    <property type="entry name" value="Helical backbone' metal receptor"/>
    <property type="match status" value="1"/>
</dbReference>
<dbReference type="EMBL" id="BAAAJE010000019">
    <property type="protein sequence ID" value="GAA1154565.1"/>
    <property type="molecule type" value="Genomic_DNA"/>
</dbReference>
<feature type="signal peptide" evidence="4">
    <location>
        <begin position="1"/>
        <end position="20"/>
    </location>
</feature>
<organism evidence="5 6">
    <name type="scientific">Nocardioides aquiterrae</name>
    <dbReference type="NCBI Taxonomy" id="203799"/>
    <lineage>
        <taxon>Bacteria</taxon>
        <taxon>Bacillati</taxon>
        <taxon>Actinomycetota</taxon>
        <taxon>Actinomycetes</taxon>
        <taxon>Propionibacteriales</taxon>
        <taxon>Nocardioidaceae</taxon>
        <taxon>Nocardioides</taxon>
    </lineage>
</organism>
<accession>A0ABN1UJW3</accession>
<evidence type="ECO:0000256" key="1">
    <source>
        <dbReference type="ARBA" id="ARBA00011028"/>
    </source>
</evidence>